<organism evidence="1 2">
    <name type="scientific">Caerostris extrusa</name>
    <name type="common">Bark spider</name>
    <name type="synonym">Caerostris bankana</name>
    <dbReference type="NCBI Taxonomy" id="172846"/>
    <lineage>
        <taxon>Eukaryota</taxon>
        <taxon>Metazoa</taxon>
        <taxon>Ecdysozoa</taxon>
        <taxon>Arthropoda</taxon>
        <taxon>Chelicerata</taxon>
        <taxon>Arachnida</taxon>
        <taxon>Araneae</taxon>
        <taxon>Araneomorphae</taxon>
        <taxon>Entelegynae</taxon>
        <taxon>Araneoidea</taxon>
        <taxon>Araneidae</taxon>
        <taxon>Caerostris</taxon>
    </lineage>
</organism>
<comment type="caution">
    <text evidence="1">The sequence shown here is derived from an EMBL/GenBank/DDBJ whole genome shotgun (WGS) entry which is preliminary data.</text>
</comment>
<evidence type="ECO:0000313" key="1">
    <source>
        <dbReference type="EMBL" id="GIX71839.1"/>
    </source>
</evidence>
<gene>
    <name evidence="1" type="ORF">CEXT_205251</name>
</gene>
<sequence>MVNREEVLQILLDRRDVTLFAPINDALRKQKARKQDDPKRDESSPMSSFYVYESRWTMPLSSRCILELISTA</sequence>
<accession>A0AAV4MIN3</accession>
<reference evidence="1 2" key="1">
    <citation type="submission" date="2021-06" db="EMBL/GenBank/DDBJ databases">
        <title>Caerostris extrusa draft genome.</title>
        <authorList>
            <person name="Kono N."/>
            <person name="Arakawa K."/>
        </authorList>
    </citation>
    <scope>NUCLEOTIDE SEQUENCE [LARGE SCALE GENOMIC DNA]</scope>
</reference>
<name>A0AAV4MIN3_CAEEX</name>
<keyword evidence="2" id="KW-1185">Reference proteome</keyword>
<dbReference type="Proteomes" id="UP001054945">
    <property type="component" value="Unassembled WGS sequence"/>
</dbReference>
<dbReference type="AlphaFoldDB" id="A0AAV4MIN3"/>
<protein>
    <submittedName>
        <fullName evidence="1">Uncharacterized protein</fullName>
    </submittedName>
</protein>
<proteinExistence type="predicted"/>
<evidence type="ECO:0000313" key="2">
    <source>
        <dbReference type="Proteomes" id="UP001054945"/>
    </source>
</evidence>
<dbReference type="EMBL" id="BPLR01019794">
    <property type="protein sequence ID" value="GIX71839.1"/>
    <property type="molecule type" value="Genomic_DNA"/>
</dbReference>